<gene>
    <name evidence="13" type="primary">srrA_2</name>
    <name evidence="12" type="ORF">DO83_10545</name>
    <name evidence="13" type="ORF">ERS852571_01226</name>
    <name evidence="14" type="ORF">RBI15_11595</name>
</gene>
<dbReference type="PANTHER" id="PTHR48111">
    <property type="entry name" value="REGULATOR OF RPOS"/>
    <property type="match status" value="1"/>
</dbReference>
<dbReference type="GO" id="GO:0000976">
    <property type="term" value="F:transcription cis-regulatory region binding"/>
    <property type="evidence" value="ECO:0007669"/>
    <property type="project" value="TreeGrafter"/>
</dbReference>
<sequence>MNQPKILVVDDDKEIVGAIKKRLEMEDYEIITAYDGLEAMDVLMEQEVQLLIIDVMMPKMDGLSATMKIRESKNIPIIILSAKTEESDKILGLSMGADDYISKPFRPDELVARVKSQLRRYMQFGGMNAAESNKEQIINGGLILDMKGKRMMVDGEPVKLTATEYKIVSLLMNNLGRVFSADEIYERVWNEEAYATENTVMVHIRRIREKIEIDAKNPRYLKVVWGIGYKIEKMD</sequence>
<evidence type="ECO:0000259" key="10">
    <source>
        <dbReference type="PROSITE" id="PS50110"/>
    </source>
</evidence>
<feature type="DNA-binding region" description="OmpR/PhoB-type" evidence="9">
    <location>
        <begin position="134"/>
        <end position="233"/>
    </location>
</feature>
<feature type="domain" description="Response regulatory" evidence="10">
    <location>
        <begin position="5"/>
        <end position="118"/>
    </location>
</feature>
<dbReference type="SMART" id="SM00862">
    <property type="entry name" value="Trans_reg_C"/>
    <property type="match status" value="1"/>
</dbReference>
<dbReference type="Gene3D" id="1.10.10.10">
    <property type="entry name" value="Winged helix-like DNA-binding domain superfamily/Winged helix DNA-binding domain"/>
    <property type="match status" value="1"/>
</dbReference>
<dbReference type="GO" id="GO:0006355">
    <property type="term" value="P:regulation of DNA-templated transcription"/>
    <property type="evidence" value="ECO:0007669"/>
    <property type="project" value="InterPro"/>
</dbReference>
<keyword evidence="2 8" id="KW-0597">Phosphoprotein</keyword>
<evidence type="ECO:0000256" key="6">
    <source>
        <dbReference type="ARBA" id="ARBA00023163"/>
    </source>
</evidence>
<keyword evidence="3" id="KW-0902">Two-component regulatory system</keyword>
<dbReference type="SMART" id="SM00448">
    <property type="entry name" value="REC"/>
    <property type="match status" value="1"/>
</dbReference>
<dbReference type="Pfam" id="PF00486">
    <property type="entry name" value="Trans_reg_C"/>
    <property type="match status" value="1"/>
</dbReference>
<evidence type="ECO:0000256" key="2">
    <source>
        <dbReference type="ARBA" id="ARBA00022553"/>
    </source>
</evidence>
<dbReference type="FunFam" id="1.10.10.10:FF:000018">
    <property type="entry name" value="DNA-binding response regulator ResD"/>
    <property type="match status" value="1"/>
</dbReference>
<dbReference type="PROSITE" id="PS51755">
    <property type="entry name" value="OMPR_PHOB"/>
    <property type="match status" value="1"/>
</dbReference>
<dbReference type="PANTHER" id="PTHR48111:SF2">
    <property type="entry name" value="RESPONSE REGULATOR SAER"/>
    <property type="match status" value="1"/>
</dbReference>
<dbReference type="EMBL" id="CP012098">
    <property type="protein sequence ID" value="AQP39975.1"/>
    <property type="molecule type" value="Genomic_DNA"/>
</dbReference>
<dbReference type="InterPro" id="IPR011006">
    <property type="entry name" value="CheY-like_superfamily"/>
</dbReference>
<evidence type="ECO:0000256" key="4">
    <source>
        <dbReference type="ARBA" id="ARBA00023015"/>
    </source>
</evidence>
<keyword evidence="4" id="KW-0805">Transcription regulation</keyword>
<dbReference type="InterPro" id="IPR001867">
    <property type="entry name" value="OmpR/PhoB-type_DNA-bd"/>
</dbReference>
<feature type="domain" description="OmpR/PhoB-type" evidence="11">
    <location>
        <begin position="134"/>
        <end position="233"/>
    </location>
</feature>
<dbReference type="Gene3D" id="6.10.250.690">
    <property type="match status" value="1"/>
</dbReference>
<dbReference type="Pfam" id="PF00072">
    <property type="entry name" value="Response_reg"/>
    <property type="match status" value="1"/>
</dbReference>
<feature type="modified residue" description="4-aspartylphosphate" evidence="8">
    <location>
        <position position="54"/>
    </location>
</feature>
<dbReference type="GeneID" id="92742043"/>
<dbReference type="EMBL" id="CYXY01000006">
    <property type="protein sequence ID" value="CUM89611.1"/>
    <property type="molecule type" value="Genomic_DNA"/>
</dbReference>
<reference evidence="14" key="3">
    <citation type="submission" date="2023-08" db="EMBL/GenBank/DDBJ databases">
        <title>Complete Genome Sequences of butyrate producing Anaerostipes hadrus strains BA1 and GIF7 isolated from the terminal ileum of a healthy lean male.</title>
        <authorList>
            <person name="Low A."/>
            <person name="Sheludchenko M."/>
            <person name="Cheng H.E."/>
            <person name="Koh X.Q."/>
            <person name="Lee J."/>
        </authorList>
    </citation>
    <scope>NUCLEOTIDE SEQUENCE</scope>
    <source>
        <strain evidence="14">BA1</strain>
    </source>
</reference>
<dbReference type="GO" id="GO:0032993">
    <property type="term" value="C:protein-DNA complex"/>
    <property type="evidence" value="ECO:0007669"/>
    <property type="project" value="TreeGrafter"/>
</dbReference>
<dbReference type="SUPFAM" id="SSF52172">
    <property type="entry name" value="CheY-like"/>
    <property type="match status" value="1"/>
</dbReference>
<dbReference type="CDD" id="cd00383">
    <property type="entry name" value="trans_reg_C"/>
    <property type="match status" value="1"/>
</dbReference>
<dbReference type="AlphaFoldDB" id="A0A173SH10"/>
<evidence type="ECO:0000259" key="11">
    <source>
        <dbReference type="PROSITE" id="PS51755"/>
    </source>
</evidence>
<evidence type="ECO:0000313" key="15">
    <source>
        <dbReference type="Proteomes" id="UP000095553"/>
    </source>
</evidence>
<evidence type="ECO:0000256" key="8">
    <source>
        <dbReference type="PROSITE-ProRule" id="PRU00169"/>
    </source>
</evidence>
<keyword evidence="5 9" id="KW-0238">DNA-binding</keyword>
<dbReference type="SUPFAM" id="SSF46894">
    <property type="entry name" value="C-terminal effector domain of the bipartite response regulators"/>
    <property type="match status" value="1"/>
</dbReference>
<protein>
    <recommendedName>
        <fullName evidence="1">Stage 0 sporulation protein A homolog</fullName>
    </recommendedName>
</protein>
<dbReference type="Proteomes" id="UP000188159">
    <property type="component" value="Chromosome"/>
</dbReference>
<accession>A0A173SH10</accession>
<evidence type="ECO:0000256" key="3">
    <source>
        <dbReference type="ARBA" id="ARBA00023012"/>
    </source>
</evidence>
<organism evidence="13 15">
    <name type="scientific">Anaerostipes hadrus</name>
    <dbReference type="NCBI Taxonomy" id="649756"/>
    <lineage>
        <taxon>Bacteria</taxon>
        <taxon>Bacillati</taxon>
        <taxon>Bacillota</taxon>
        <taxon>Clostridia</taxon>
        <taxon>Lachnospirales</taxon>
        <taxon>Lachnospiraceae</taxon>
        <taxon>Anaerostipes</taxon>
    </lineage>
</organism>
<dbReference type="InterPro" id="IPR036388">
    <property type="entry name" value="WH-like_DNA-bd_sf"/>
</dbReference>
<dbReference type="EMBL" id="CP132968">
    <property type="protein sequence ID" value="WMD16009.1"/>
    <property type="molecule type" value="Genomic_DNA"/>
</dbReference>
<dbReference type="RefSeq" id="WP_009203611.1">
    <property type="nucleotide sequence ID" value="NZ_CP012098.1"/>
</dbReference>
<name>A0A173SH10_ANAHA</name>
<evidence type="ECO:0000313" key="16">
    <source>
        <dbReference type="Proteomes" id="UP000188159"/>
    </source>
</evidence>
<dbReference type="InterPro" id="IPR016032">
    <property type="entry name" value="Sig_transdc_resp-reg_C-effctor"/>
</dbReference>
<dbReference type="GO" id="GO:0005829">
    <property type="term" value="C:cytosol"/>
    <property type="evidence" value="ECO:0007669"/>
    <property type="project" value="TreeGrafter"/>
</dbReference>
<reference evidence="12 16" key="2">
    <citation type="journal article" date="2016" name="Sci. Rep.">
        <title>Accelerated dysbiosis of gut microbiota during aggravation of DSS-induced colitis by a butyrate-producing bacterium.</title>
        <authorList>
            <person name="Zhang Q."/>
            <person name="Wu Y."/>
            <person name="Wang J."/>
            <person name="Wu G."/>
            <person name="Long W."/>
            <person name="Xue Z."/>
            <person name="Wang L."/>
            <person name="Zhang X."/>
            <person name="Pang X."/>
            <person name="Zhao Y."/>
            <person name="Zhao L."/>
            <person name="Zhang C."/>
        </authorList>
    </citation>
    <scope>NUCLEOTIDE SEQUENCE [LARGE SCALE GENOMIC DNA]</scope>
    <source>
        <strain evidence="12 16">BPB5</strain>
    </source>
</reference>
<evidence type="ECO:0000256" key="1">
    <source>
        <dbReference type="ARBA" id="ARBA00018672"/>
    </source>
</evidence>
<evidence type="ECO:0000256" key="9">
    <source>
        <dbReference type="PROSITE-ProRule" id="PRU01091"/>
    </source>
</evidence>
<evidence type="ECO:0000313" key="13">
    <source>
        <dbReference type="EMBL" id="CUM89611.1"/>
    </source>
</evidence>
<evidence type="ECO:0000313" key="14">
    <source>
        <dbReference type="EMBL" id="WMD16009.1"/>
    </source>
</evidence>
<keyword evidence="6" id="KW-0804">Transcription</keyword>
<dbReference type="InterPro" id="IPR001789">
    <property type="entry name" value="Sig_transdc_resp-reg_receiver"/>
</dbReference>
<proteinExistence type="predicted"/>
<evidence type="ECO:0000313" key="12">
    <source>
        <dbReference type="EMBL" id="AQP39975.1"/>
    </source>
</evidence>
<dbReference type="FunFam" id="3.40.50.2300:FF:000001">
    <property type="entry name" value="DNA-binding response regulator PhoB"/>
    <property type="match status" value="1"/>
</dbReference>
<evidence type="ECO:0000256" key="7">
    <source>
        <dbReference type="ARBA" id="ARBA00024867"/>
    </source>
</evidence>
<dbReference type="InterPro" id="IPR039420">
    <property type="entry name" value="WalR-like"/>
</dbReference>
<dbReference type="GO" id="GO:0000156">
    <property type="term" value="F:phosphorelay response regulator activity"/>
    <property type="evidence" value="ECO:0007669"/>
    <property type="project" value="TreeGrafter"/>
</dbReference>
<dbReference type="Proteomes" id="UP000095553">
    <property type="component" value="Unassembled WGS sequence"/>
</dbReference>
<evidence type="ECO:0000256" key="5">
    <source>
        <dbReference type="ARBA" id="ARBA00023125"/>
    </source>
</evidence>
<comment type="function">
    <text evidence="7">May play the central regulatory role in sporulation. It may be an element of the effector pathway responsible for the activation of sporulation genes in response to nutritional stress. Spo0A may act in concert with spo0H (a sigma factor) to control the expression of some genes that are critical to the sporulation process.</text>
</comment>
<dbReference type="Gene3D" id="3.40.50.2300">
    <property type="match status" value="1"/>
</dbReference>
<reference evidence="13 15" key="1">
    <citation type="submission" date="2015-09" db="EMBL/GenBank/DDBJ databases">
        <authorList>
            <consortium name="Pathogen Informatics"/>
        </authorList>
    </citation>
    <scope>NUCLEOTIDE SEQUENCE [LARGE SCALE GENOMIC DNA]</scope>
    <source>
        <strain evidence="13 15">2789STDY5834959</strain>
    </source>
</reference>
<dbReference type="PROSITE" id="PS50110">
    <property type="entry name" value="RESPONSE_REGULATORY"/>
    <property type="match status" value="1"/>
</dbReference>
<dbReference type="CDD" id="cd17574">
    <property type="entry name" value="REC_OmpR"/>
    <property type="match status" value="1"/>
</dbReference>
<dbReference type="Proteomes" id="UP001243496">
    <property type="component" value="Chromosome"/>
</dbReference>